<reference evidence="4 5" key="1">
    <citation type="submission" date="2018-10" db="EMBL/GenBank/DDBJ databases">
        <title>Draft genome sequence of Bacillus salarius IM0101, isolated from a hypersaline soil in Inner Mongolia, China.</title>
        <authorList>
            <person name="Yamprayoonswat W."/>
            <person name="Boonvisut S."/>
            <person name="Jumpathong W."/>
            <person name="Sittihan S."/>
            <person name="Ruangsuj P."/>
            <person name="Wanthongcharoen S."/>
            <person name="Thongpramul N."/>
            <person name="Pimmason S."/>
            <person name="Yu B."/>
            <person name="Yasawong M."/>
        </authorList>
    </citation>
    <scope>NUCLEOTIDE SEQUENCE [LARGE SCALE GENOMIC DNA]</scope>
    <source>
        <strain evidence="4 5">IM0101</strain>
    </source>
</reference>
<dbReference type="SUPFAM" id="SSF53383">
    <property type="entry name" value="PLP-dependent transferases"/>
    <property type="match status" value="1"/>
</dbReference>
<dbReference type="PIRSF" id="PIRSF005572">
    <property type="entry name" value="NifS"/>
    <property type="match status" value="1"/>
</dbReference>
<gene>
    <name evidence="4" type="ORF">D7Z54_13000</name>
</gene>
<dbReference type="InterPro" id="IPR016454">
    <property type="entry name" value="Cysteine_dSase"/>
</dbReference>
<evidence type="ECO:0000256" key="1">
    <source>
        <dbReference type="ARBA" id="ARBA00001933"/>
    </source>
</evidence>
<dbReference type="InterPro" id="IPR015421">
    <property type="entry name" value="PyrdxlP-dep_Trfase_major"/>
</dbReference>
<evidence type="ECO:0000259" key="3">
    <source>
        <dbReference type="Pfam" id="PF00266"/>
    </source>
</evidence>
<protein>
    <submittedName>
        <fullName evidence="4">Cysteine desulfurase</fullName>
    </submittedName>
</protein>
<evidence type="ECO:0000313" key="4">
    <source>
        <dbReference type="EMBL" id="RSL32937.1"/>
    </source>
</evidence>
<dbReference type="RefSeq" id="WP_125556287.1">
    <property type="nucleotide sequence ID" value="NZ_RBVX01000011.1"/>
</dbReference>
<accession>A0A428N3S9</accession>
<name>A0A428N3S9_9BACI</name>
<dbReference type="Gene3D" id="3.40.640.10">
    <property type="entry name" value="Type I PLP-dependent aspartate aminotransferase-like (Major domain)"/>
    <property type="match status" value="1"/>
</dbReference>
<feature type="domain" description="Aminotransferase class V" evidence="3">
    <location>
        <begin position="2"/>
        <end position="364"/>
    </location>
</feature>
<dbReference type="Proteomes" id="UP000275076">
    <property type="component" value="Unassembled WGS sequence"/>
</dbReference>
<evidence type="ECO:0000313" key="5">
    <source>
        <dbReference type="Proteomes" id="UP000275076"/>
    </source>
</evidence>
<dbReference type="NCBIfam" id="NF002806">
    <property type="entry name" value="PRK02948.1"/>
    <property type="match status" value="1"/>
</dbReference>
<dbReference type="Pfam" id="PF00266">
    <property type="entry name" value="Aminotran_5"/>
    <property type="match status" value="1"/>
</dbReference>
<comment type="caution">
    <text evidence="4">The sequence shown here is derived from an EMBL/GenBank/DDBJ whole genome shotgun (WGS) entry which is preliminary data.</text>
</comment>
<dbReference type="InterPro" id="IPR000192">
    <property type="entry name" value="Aminotrans_V_dom"/>
</dbReference>
<comment type="cofactor">
    <cofactor evidence="1">
        <name>pyridoxal 5'-phosphate</name>
        <dbReference type="ChEBI" id="CHEBI:597326"/>
    </cofactor>
</comment>
<evidence type="ECO:0000256" key="2">
    <source>
        <dbReference type="ARBA" id="ARBA00022898"/>
    </source>
</evidence>
<dbReference type="GO" id="GO:0003824">
    <property type="term" value="F:catalytic activity"/>
    <property type="evidence" value="ECO:0007669"/>
    <property type="project" value="UniProtKB-ARBA"/>
</dbReference>
<dbReference type="Gene3D" id="3.90.1150.10">
    <property type="entry name" value="Aspartate Aminotransferase, domain 1"/>
    <property type="match status" value="1"/>
</dbReference>
<dbReference type="EMBL" id="RBVX01000011">
    <property type="protein sequence ID" value="RSL32937.1"/>
    <property type="molecule type" value="Genomic_DNA"/>
</dbReference>
<dbReference type="PANTHER" id="PTHR11601">
    <property type="entry name" value="CYSTEINE DESULFURYLASE FAMILY MEMBER"/>
    <property type="match status" value="1"/>
</dbReference>
<organism evidence="4 5">
    <name type="scientific">Salibacterium salarium</name>
    <dbReference type="NCBI Taxonomy" id="284579"/>
    <lineage>
        <taxon>Bacteria</taxon>
        <taxon>Bacillati</taxon>
        <taxon>Bacillota</taxon>
        <taxon>Bacilli</taxon>
        <taxon>Bacillales</taxon>
        <taxon>Bacillaceae</taxon>
    </lineage>
</organism>
<sequence>MVYLDNSATTEPWPQVLDAFYKAASSYFGNPSSLHRPGVEAETLMDKARESMAALLHTKTEELVYTSGGTESNNLAIKGIAMKHRDRGRHLITSTVEHPSVKEAFSDLEVFGFDVTYVPVNKEGRIDPEDIEKEIRDDTTLVSVIHVNNEIGTIQPIEEIGRRLAHYPKLYFHTDHVQGAAHVPLDLNKSFVDLCSLSAHKFHGLKGTGVLFIKQGVFLSPLFHGGSQEQAARAGTENVPGITAMSKALRMSREKKAEDNGRLHSLKRHLIDALHEIQGAKINTPTADSAPHIVNVSFPQMKPEVLVQELTRQSIHVSTKSACSSKLQEPSTVIQAAGLGEERAASAIRISFSFDTTKAEVDELITVLKTNVPEMQKVMGEKK</sequence>
<keyword evidence="2" id="KW-0663">Pyridoxal phosphate</keyword>
<proteinExistence type="predicted"/>
<dbReference type="InterPro" id="IPR015422">
    <property type="entry name" value="PyrdxlP-dep_Trfase_small"/>
</dbReference>
<dbReference type="PANTHER" id="PTHR11601:SF50">
    <property type="entry name" value="CYSTEINE DESULFURASE ISCS 2-RELATED"/>
    <property type="match status" value="1"/>
</dbReference>
<keyword evidence="5" id="KW-1185">Reference proteome</keyword>
<dbReference type="OrthoDB" id="9808002at2"/>
<dbReference type="AlphaFoldDB" id="A0A428N3S9"/>
<dbReference type="InterPro" id="IPR015424">
    <property type="entry name" value="PyrdxlP-dep_Trfase"/>
</dbReference>